<feature type="transmembrane region" description="Helical" evidence="6">
    <location>
        <begin position="7"/>
        <end position="24"/>
    </location>
</feature>
<evidence type="ECO:0000256" key="1">
    <source>
        <dbReference type="ARBA" id="ARBA00004141"/>
    </source>
</evidence>
<gene>
    <name evidence="8" type="ORF">F9C29_35705</name>
</gene>
<organism evidence="8 9">
    <name type="scientific">Enterobacter hormaechei</name>
    <dbReference type="NCBI Taxonomy" id="158836"/>
    <lineage>
        <taxon>Bacteria</taxon>
        <taxon>Pseudomonadati</taxon>
        <taxon>Pseudomonadota</taxon>
        <taxon>Gammaproteobacteria</taxon>
        <taxon>Enterobacterales</taxon>
        <taxon>Enterobacteriaceae</taxon>
        <taxon>Enterobacter</taxon>
        <taxon>Enterobacter cloacae complex</taxon>
    </lineage>
</organism>
<evidence type="ECO:0000256" key="2">
    <source>
        <dbReference type="ARBA" id="ARBA00022692"/>
    </source>
</evidence>
<accession>A0A6L3X1G6</accession>
<name>A0A6L3X1G6_9ENTR</name>
<keyword evidence="3" id="KW-0201">Cytochrome c-type biogenesis</keyword>
<comment type="subcellular location">
    <subcellularLocation>
        <location evidence="1">Membrane</location>
        <topology evidence="1">Multi-pass membrane protein</topology>
    </subcellularLocation>
</comment>
<dbReference type="PANTHER" id="PTHR32234">
    <property type="entry name" value="THIOL:DISULFIDE INTERCHANGE PROTEIN DSBD"/>
    <property type="match status" value="1"/>
</dbReference>
<evidence type="ECO:0000256" key="6">
    <source>
        <dbReference type="SAM" id="Phobius"/>
    </source>
</evidence>
<keyword evidence="4 6" id="KW-1133">Transmembrane helix</keyword>
<dbReference type="GO" id="GO:0017004">
    <property type="term" value="P:cytochrome complex assembly"/>
    <property type="evidence" value="ECO:0007669"/>
    <property type="project" value="UniProtKB-KW"/>
</dbReference>
<dbReference type="EMBL" id="WBSZ01002846">
    <property type="protein sequence ID" value="KAB2421693.1"/>
    <property type="molecule type" value="Genomic_DNA"/>
</dbReference>
<dbReference type="PANTHER" id="PTHR32234:SF3">
    <property type="entry name" value="SUPPRESSION OF COPPER SENSITIVITY PROTEIN"/>
    <property type="match status" value="1"/>
</dbReference>
<feature type="non-terminal residue" evidence="8">
    <location>
        <position position="101"/>
    </location>
</feature>
<dbReference type="InterPro" id="IPR003834">
    <property type="entry name" value="Cyt_c_assmbl_TM_dom"/>
</dbReference>
<reference evidence="8 9" key="1">
    <citation type="submission" date="2019-09" db="EMBL/GenBank/DDBJ databases">
        <title>Reversal of blaTEM antimicrobial resistance by CRISPR-Cas9 in clinical E. coli and other Enterobacteriaceae strains.</title>
        <authorList>
            <person name="Tagliaferri T."/>
            <person name="Guimaraes N."/>
            <person name="Pereira M."/>
            <person name="Felicori L."/>
            <person name="Horz H.-P."/>
            <person name="Santos S."/>
            <person name="Mendes T."/>
        </authorList>
    </citation>
    <scope>NUCLEOTIDE SEQUENCE [LARGE SCALE GENOMIC DNA]</scope>
    <source>
        <strain evidence="8 9">E2_blaTEM_MG</strain>
    </source>
</reference>
<feature type="domain" description="Cytochrome C biogenesis protein transmembrane" evidence="7">
    <location>
        <begin position="17"/>
        <end position="101"/>
    </location>
</feature>
<dbReference type="Pfam" id="PF02683">
    <property type="entry name" value="DsbD_TM"/>
    <property type="match status" value="1"/>
</dbReference>
<proteinExistence type="predicted"/>
<dbReference type="AlphaFoldDB" id="A0A6L3X1G6"/>
<evidence type="ECO:0000256" key="4">
    <source>
        <dbReference type="ARBA" id="ARBA00022989"/>
    </source>
</evidence>
<sequence length="101" mass="10771">QVRRQFLASVAGIVISFLALALMMTVLRLGNQALGWGIQFQNPWFIGAMALVMVLFSASLLGLFEIRLPSGASTFIATRGGNGLAGHFWQGAFATLLATPC</sequence>
<comment type="caution">
    <text evidence="8">The sequence shown here is derived from an EMBL/GenBank/DDBJ whole genome shotgun (WGS) entry which is preliminary data.</text>
</comment>
<feature type="transmembrane region" description="Helical" evidence="6">
    <location>
        <begin position="44"/>
        <end position="64"/>
    </location>
</feature>
<evidence type="ECO:0000313" key="8">
    <source>
        <dbReference type="EMBL" id="KAB2421693.1"/>
    </source>
</evidence>
<dbReference type="GO" id="GO:0016020">
    <property type="term" value="C:membrane"/>
    <property type="evidence" value="ECO:0007669"/>
    <property type="project" value="UniProtKB-SubCell"/>
</dbReference>
<feature type="non-terminal residue" evidence="8">
    <location>
        <position position="1"/>
    </location>
</feature>
<keyword evidence="5 6" id="KW-0472">Membrane</keyword>
<dbReference type="Proteomes" id="UP000476281">
    <property type="component" value="Unassembled WGS sequence"/>
</dbReference>
<protein>
    <submittedName>
        <fullName evidence="8">Protein-disulfide reductase</fullName>
    </submittedName>
</protein>
<dbReference type="GO" id="GO:0045454">
    <property type="term" value="P:cell redox homeostasis"/>
    <property type="evidence" value="ECO:0007669"/>
    <property type="project" value="TreeGrafter"/>
</dbReference>
<dbReference type="GO" id="GO:0015035">
    <property type="term" value="F:protein-disulfide reductase activity"/>
    <property type="evidence" value="ECO:0007669"/>
    <property type="project" value="TreeGrafter"/>
</dbReference>
<keyword evidence="2 6" id="KW-0812">Transmembrane</keyword>
<evidence type="ECO:0000256" key="3">
    <source>
        <dbReference type="ARBA" id="ARBA00022748"/>
    </source>
</evidence>
<evidence type="ECO:0000256" key="5">
    <source>
        <dbReference type="ARBA" id="ARBA00023136"/>
    </source>
</evidence>
<evidence type="ECO:0000313" key="9">
    <source>
        <dbReference type="Proteomes" id="UP000476281"/>
    </source>
</evidence>
<evidence type="ECO:0000259" key="7">
    <source>
        <dbReference type="Pfam" id="PF02683"/>
    </source>
</evidence>